<comment type="caution">
    <text evidence="12">The sequence shown here is derived from an EMBL/GenBank/DDBJ whole genome shotgun (WGS) entry which is preliminary data.</text>
</comment>
<evidence type="ECO:0008006" key="14">
    <source>
        <dbReference type="Google" id="ProtNLM"/>
    </source>
</evidence>
<evidence type="ECO:0000256" key="2">
    <source>
        <dbReference type="ARBA" id="ARBA00007357"/>
    </source>
</evidence>
<dbReference type="Pfam" id="PF01431">
    <property type="entry name" value="Peptidase_M13"/>
    <property type="match status" value="1"/>
</dbReference>
<evidence type="ECO:0000256" key="3">
    <source>
        <dbReference type="ARBA" id="ARBA00022670"/>
    </source>
</evidence>
<keyword evidence="3" id="KW-0645">Protease</keyword>
<feature type="domain" description="Peptidase M13 N-terminal" evidence="11">
    <location>
        <begin position="170"/>
        <end position="592"/>
    </location>
</feature>
<comment type="cofactor">
    <cofactor evidence="1">
        <name>Zn(2+)</name>
        <dbReference type="ChEBI" id="CHEBI:29105"/>
    </cofactor>
</comment>
<protein>
    <recommendedName>
        <fullName evidence="14">Peptidase family M13</fullName>
    </recommendedName>
</protein>
<dbReference type="Proteomes" id="UP001303046">
    <property type="component" value="Unassembled WGS sequence"/>
</dbReference>
<keyword evidence="9" id="KW-0472">Membrane</keyword>
<dbReference type="Pfam" id="PF05649">
    <property type="entry name" value="Peptidase_M13_N"/>
    <property type="match status" value="1"/>
</dbReference>
<comment type="similarity">
    <text evidence="2">Belongs to the peptidase M13 family.</text>
</comment>
<feature type="domain" description="Peptidase M13 C-terminal" evidence="10">
    <location>
        <begin position="665"/>
        <end position="882"/>
    </location>
</feature>
<evidence type="ECO:0000259" key="10">
    <source>
        <dbReference type="Pfam" id="PF01431"/>
    </source>
</evidence>
<sequence>MAKLLEATTGLVVLVGALAVVSVVFNVLTWIEVNKEKEVVPPSPAPVSSTKLQTQTHEQTPAKTNPITTTKQKGPTPPKTEPIITTTKERLSTDTTTTSTKPITKTSATTRLRTIQSSTITTIKPPTSTLAPIRVNDSVFCPSYGNPDMRYSYQEAAAFIISGLDQNVDPCDDFYAFSCNTYLKNHNVTELEINRIGTYKEAQEDVNADIVDALEPVAVNDARFSETERIVKAALFACVHHSRARLPIDNSRDVLIEMRDLLGAIPFLNHTLNKNVDFFTAMGKLEQEHAMGTLLGAMVSVDFSDVTRHALYISQPYLPLPRDFYVLPQHTKRLQNRVELVNLVLGNFAEIVLNDPIPYRNLIKKVSQDIVKLEMQIAMATWPDSEMRNYALQNNPFTLKELEKAYPSIKWKNYFTALLSSVGNLDINTVPFIVTQPSYFAWLNALFAGEAVDRNTIANYLLLNLIFEDADFLGGNFKREVQKSDYVKYSFRRGRGVTRVGRQFGRLYDETIADANMECLNNMMHYMPNGPGYVYVKSKKNREEVAKDVQEQTERVIKHFLRMITELDWMSEESHAAARQKAENLVQNYGWPKDLYGDFSNSATIDRYHKKDYGEILDLFNANNTHNYYKIRKVMIKGYSNLESLKMLKEKPKRNYFSMSPALVNAWYQPDRNSITFPYAIWNPPYYNYEYPQAYNYAGQGGTGGHELVHGFDDQGVQFGHDGKLTGCTWLECGWMDSTSKNGFRDMAQCVVTQYSTQCCPEKSGTIQCANGMTTQGENIADVGGQLAAYRAYREYIEEKGEEEKRLPGLEQYTPNQIFWLTYGFSWCMSQTENSLVTQLLVDPHAPGSCRVNQVMQDIPDFGRDFGCTMGQNMYPPAEQRCPVWVAE</sequence>
<dbReference type="Gene3D" id="1.10.1380.10">
    <property type="entry name" value="Neutral endopeptidase , domain2"/>
    <property type="match status" value="1"/>
</dbReference>
<keyword evidence="9" id="KW-0812">Transmembrane</keyword>
<dbReference type="SUPFAM" id="SSF55486">
    <property type="entry name" value="Metalloproteases ('zincins'), catalytic domain"/>
    <property type="match status" value="1"/>
</dbReference>
<evidence type="ECO:0000256" key="9">
    <source>
        <dbReference type="SAM" id="Phobius"/>
    </source>
</evidence>
<evidence type="ECO:0000256" key="5">
    <source>
        <dbReference type="ARBA" id="ARBA00022801"/>
    </source>
</evidence>
<evidence type="ECO:0000256" key="8">
    <source>
        <dbReference type="SAM" id="MobiDB-lite"/>
    </source>
</evidence>
<evidence type="ECO:0000256" key="7">
    <source>
        <dbReference type="ARBA" id="ARBA00023049"/>
    </source>
</evidence>
<keyword evidence="7" id="KW-0482">Metalloprotease</keyword>
<organism evidence="12 13">
    <name type="scientific">Necator americanus</name>
    <name type="common">Human hookworm</name>
    <dbReference type="NCBI Taxonomy" id="51031"/>
    <lineage>
        <taxon>Eukaryota</taxon>
        <taxon>Metazoa</taxon>
        <taxon>Ecdysozoa</taxon>
        <taxon>Nematoda</taxon>
        <taxon>Chromadorea</taxon>
        <taxon>Rhabditida</taxon>
        <taxon>Rhabditina</taxon>
        <taxon>Rhabditomorpha</taxon>
        <taxon>Strongyloidea</taxon>
        <taxon>Ancylostomatidae</taxon>
        <taxon>Bunostominae</taxon>
        <taxon>Necator</taxon>
    </lineage>
</organism>
<proteinExistence type="inferred from homology"/>
<dbReference type="Gene3D" id="3.40.390.10">
    <property type="entry name" value="Collagenase (Catalytic Domain)"/>
    <property type="match status" value="1"/>
</dbReference>
<accession>A0ABR1EUS0</accession>
<dbReference type="PROSITE" id="PS51885">
    <property type="entry name" value="NEPRILYSIN"/>
    <property type="match status" value="1"/>
</dbReference>
<gene>
    <name evidence="12" type="primary">Necator_chrX.g26139</name>
    <name evidence="12" type="ORF">RB195_025973</name>
</gene>
<evidence type="ECO:0000256" key="6">
    <source>
        <dbReference type="ARBA" id="ARBA00022833"/>
    </source>
</evidence>
<keyword evidence="9" id="KW-1133">Transmembrane helix</keyword>
<dbReference type="PANTHER" id="PTHR11733">
    <property type="entry name" value="ZINC METALLOPROTEASE FAMILY M13 NEPRILYSIN-RELATED"/>
    <property type="match status" value="1"/>
</dbReference>
<keyword evidence="13" id="KW-1185">Reference proteome</keyword>
<dbReference type="InterPro" id="IPR018497">
    <property type="entry name" value="Peptidase_M13_C"/>
</dbReference>
<dbReference type="PANTHER" id="PTHR11733:SF188">
    <property type="entry name" value="NEPRILYSIN"/>
    <property type="match status" value="1"/>
</dbReference>
<evidence type="ECO:0000313" key="12">
    <source>
        <dbReference type="EMBL" id="KAK6766386.1"/>
    </source>
</evidence>
<keyword evidence="5" id="KW-0378">Hydrolase</keyword>
<feature type="transmembrane region" description="Helical" evidence="9">
    <location>
        <begin position="12"/>
        <end position="31"/>
    </location>
</feature>
<evidence type="ECO:0000256" key="1">
    <source>
        <dbReference type="ARBA" id="ARBA00001947"/>
    </source>
</evidence>
<dbReference type="InterPro" id="IPR042089">
    <property type="entry name" value="Peptidase_M13_dom_2"/>
</dbReference>
<dbReference type="InterPro" id="IPR024079">
    <property type="entry name" value="MetalloPept_cat_dom_sf"/>
</dbReference>
<dbReference type="EMBL" id="JAVFWL010000006">
    <property type="protein sequence ID" value="KAK6766386.1"/>
    <property type="molecule type" value="Genomic_DNA"/>
</dbReference>
<reference evidence="12 13" key="1">
    <citation type="submission" date="2023-08" db="EMBL/GenBank/DDBJ databases">
        <title>A Necator americanus chromosomal reference genome.</title>
        <authorList>
            <person name="Ilik V."/>
            <person name="Petrzelkova K.J."/>
            <person name="Pardy F."/>
            <person name="Fuh T."/>
            <person name="Niatou-Singa F.S."/>
            <person name="Gouil Q."/>
            <person name="Baker L."/>
            <person name="Ritchie M.E."/>
            <person name="Jex A.R."/>
            <person name="Gazzola D."/>
            <person name="Li H."/>
            <person name="Toshio Fujiwara R."/>
            <person name="Zhan B."/>
            <person name="Aroian R.V."/>
            <person name="Pafco B."/>
            <person name="Schwarz E.M."/>
        </authorList>
    </citation>
    <scope>NUCLEOTIDE SEQUENCE [LARGE SCALE GENOMIC DNA]</scope>
    <source>
        <strain evidence="12 13">Aroian</strain>
        <tissue evidence="12">Whole animal</tissue>
    </source>
</reference>
<feature type="region of interest" description="Disordered" evidence="8">
    <location>
        <begin position="40"/>
        <end position="83"/>
    </location>
</feature>
<evidence type="ECO:0000259" key="11">
    <source>
        <dbReference type="Pfam" id="PF05649"/>
    </source>
</evidence>
<evidence type="ECO:0000256" key="4">
    <source>
        <dbReference type="ARBA" id="ARBA00022723"/>
    </source>
</evidence>
<feature type="compositionally biased region" description="Polar residues" evidence="8">
    <location>
        <begin position="50"/>
        <end position="65"/>
    </location>
</feature>
<dbReference type="InterPro" id="IPR008753">
    <property type="entry name" value="Peptidase_M13_N"/>
</dbReference>
<dbReference type="InterPro" id="IPR000718">
    <property type="entry name" value="Peptidase_M13"/>
</dbReference>
<dbReference type="PRINTS" id="PR00786">
    <property type="entry name" value="NEPRILYSIN"/>
</dbReference>
<evidence type="ECO:0000313" key="13">
    <source>
        <dbReference type="Proteomes" id="UP001303046"/>
    </source>
</evidence>
<name>A0ABR1EUS0_NECAM</name>
<dbReference type="CDD" id="cd08662">
    <property type="entry name" value="M13"/>
    <property type="match status" value="1"/>
</dbReference>
<keyword evidence="4" id="KW-0479">Metal-binding</keyword>
<keyword evidence="6" id="KW-0862">Zinc</keyword>